<proteinExistence type="predicted"/>
<reference evidence="3" key="1">
    <citation type="submission" date="2016-10" db="EMBL/GenBank/DDBJ databases">
        <authorList>
            <person name="Varghese N."/>
            <person name="Submissions S."/>
        </authorList>
    </citation>
    <scope>NUCLEOTIDE SEQUENCE [LARGE SCALE GENOMIC DNA]</scope>
    <source>
        <strain evidence="3">DSM 13327</strain>
    </source>
</reference>
<accession>A0A1I4LIK5</accession>
<feature type="transmembrane region" description="Helical" evidence="1">
    <location>
        <begin position="66"/>
        <end position="86"/>
    </location>
</feature>
<organism evidence="2 3">
    <name type="scientific">Pelosinus propionicus DSM 13327</name>
    <dbReference type="NCBI Taxonomy" id="1123291"/>
    <lineage>
        <taxon>Bacteria</taxon>
        <taxon>Bacillati</taxon>
        <taxon>Bacillota</taxon>
        <taxon>Negativicutes</taxon>
        <taxon>Selenomonadales</taxon>
        <taxon>Sporomusaceae</taxon>
        <taxon>Pelosinus</taxon>
    </lineage>
</organism>
<evidence type="ECO:0000256" key="1">
    <source>
        <dbReference type="SAM" id="Phobius"/>
    </source>
</evidence>
<feature type="transmembrane region" description="Helical" evidence="1">
    <location>
        <begin position="137"/>
        <end position="155"/>
    </location>
</feature>
<gene>
    <name evidence="2" type="ORF">SAMN04490355_10256</name>
</gene>
<dbReference type="RefSeq" id="WP_090938376.1">
    <property type="nucleotide sequence ID" value="NZ_FOTS01000025.1"/>
</dbReference>
<keyword evidence="1" id="KW-0472">Membrane</keyword>
<evidence type="ECO:0000313" key="2">
    <source>
        <dbReference type="EMBL" id="SFL90741.1"/>
    </source>
</evidence>
<feature type="transmembrane region" description="Helical" evidence="1">
    <location>
        <begin position="246"/>
        <end position="267"/>
    </location>
</feature>
<keyword evidence="1" id="KW-0812">Transmembrane</keyword>
<evidence type="ECO:0000313" key="3">
    <source>
        <dbReference type="Proteomes" id="UP000199520"/>
    </source>
</evidence>
<keyword evidence="3" id="KW-1185">Reference proteome</keyword>
<dbReference type="EMBL" id="FOTS01000025">
    <property type="protein sequence ID" value="SFL90741.1"/>
    <property type="molecule type" value="Genomic_DNA"/>
</dbReference>
<feature type="transmembrane region" description="Helical" evidence="1">
    <location>
        <begin position="183"/>
        <end position="200"/>
    </location>
</feature>
<dbReference type="AlphaFoldDB" id="A0A1I4LIK5"/>
<keyword evidence="1" id="KW-1133">Transmembrane helix</keyword>
<feature type="transmembrane region" description="Helical" evidence="1">
    <location>
        <begin position="12"/>
        <end position="36"/>
    </location>
</feature>
<feature type="transmembrane region" description="Helical" evidence="1">
    <location>
        <begin position="98"/>
        <end position="117"/>
    </location>
</feature>
<dbReference type="STRING" id="1123291.SAMN04490355_10256"/>
<feature type="transmembrane region" description="Helical" evidence="1">
    <location>
        <begin position="206"/>
        <end position="225"/>
    </location>
</feature>
<protein>
    <submittedName>
        <fullName evidence="2">Uncharacterized protein</fullName>
    </submittedName>
</protein>
<name>A0A1I4LIK5_9FIRM</name>
<dbReference type="Proteomes" id="UP000199520">
    <property type="component" value="Unassembled WGS sequence"/>
</dbReference>
<sequence>MSKINSSSEWSFLGEFISVISKIKGYLLLFVVLIYFNDYIVYTRLLDFSFGEYIVDIALFGSYQKVALLVFTILVLIPFGIVVIPYMIYKTIRLKNPVFSIFASYLIFTTIFGYNYFAEMKNNWELPIIKRMANVGLILLPGYFIFLIKWFLALLHKVRVYKLSFSQLFELAKSKGLIWGEKNKYAVTVSVFVFFIIILSDKHSNWHYAFFLISLSFMCLLGRAFRWGLKLKRIKRKAKVSKYVTIIFLASIIFIVQSISYFNTLWYRDWIFGRKATFPAFNSTLNLIFSTEAEGVLNINYPISKDYFLQGIFKQFYDERLIKISENTISVIPDRTRDLDSIDYINVFLHHTVIEYHSGRVYKLPISDAKYLLFLKPTTRETNRLVVLLVNRDTLEKYKMIMYNNFRY</sequence>